<comment type="cofactor">
    <cofactor evidence="1">
        <name>pyridoxal 5'-phosphate</name>
        <dbReference type="ChEBI" id="CHEBI:597326"/>
    </cofactor>
</comment>
<comment type="caution">
    <text evidence="4">The sequence shown here is derived from an EMBL/GenBank/DDBJ whole genome shotgun (WGS) entry which is preliminary data.</text>
</comment>
<dbReference type="InterPro" id="IPR036052">
    <property type="entry name" value="TrpB-like_PALP_sf"/>
</dbReference>
<dbReference type="SUPFAM" id="SSF53686">
    <property type="entry name" value="Tryptophan synthase beta subunit-like PLP-dependent enzymes"/>
    <property type="match status" value="1"/>
</dbReference>
<feature type="domain" description="Tryptophan synthase beta chain-like PALP" evidence="3">
    <location>
        <begin position="12"/>
        <end position="310"/>
    </location>
</feature>
<organism evidence="4 5">
    <name type="scientific">Gaetbulibacter jejuensis</name>
    <dbReference type="NCBI Taxonomy" id="584607"/>
    <lineage>
        <taxon>Bacteria</taxon>
        <taxon>Pseudomonadati</taxon>
        <taxon>Bacteroidota</taxon>
        <taxon>Flavobacteriia</taxon>
        <taxon>Flavobacteriales</taxon>
        <taxon>Flavobacteriaceae</taxon>
        <taxon>Gaetbulibacter</taxon>
    </lineage>
</organism>
<proteinExistence type="predicted"/>
<evidence type="ECO:0000259" key="3">
    <source>
        <dbReference type="Pfam" id="PF00291"/>
    </source>
</evidence>
<dbReference type="InterPro" id="IPR050214">
    <property type="entry name" value="Cys_Synth/Cystath_Beta-Synth"/>
</dbReference>
<evidence type="ECO:0000313" key="4">
    <source>
        <dbReference type="EMBL" id="GAA0745964.1"/>
    </source>
</evidence>
<keyword evidence="5" id="KW-1185">Reference proteome</keyword>
<dbReference type="CDD" id="cd01561">
    <property type="entry name" value="CBS_like"/>
    <property type="match status" value="1"/>
</dbReference>
<evidence type="ECO:0000256" key="1">
    <source>
        <dbReference type="ARBA" id="ARBA00001933"/>
    </source>
</evidence>
<dbReference type="Gene3D" id="3.40.50.1100">
    <property type="match status" value="2"/>
</dbReference>
<name>A0ABN1JSY5_9FLAO</name>
<sequence length="345" mass="38452">MKDNLQVFDNVLDLIGKTPLIKLNKLTASFDGDFYAKVEAFNPGHSSKDRIALHIIEEAERQGILTPGDTIIETTSGNTGFSIAMVSIIKGYECILAVSSKSSADKIDMLKAMGATVYVCPAHVSADDPRSYYQVAKRLHEERKGSIYINQYFNQLNIDAHYNTTGPEIWKQTEGKITHLIACSGTGGTISGTSKFLKEQNPDVKIIGVDAYGSVLKKYHETREFDENEIYPYRIEGLGKNLIPTATDFDLIDKFVKVTDEDSAHTAREISRTEGLFVGYTSGAAMQAIKQLSEEGEFKKGDKIVVIFPDHGSRYMSKVYSDKWMESQGFFDSKNVTSETIQYIK</sequence>
<dbReference type="Proteomes" id="UP001500736">
    <property type="component" value="Unassembled WGS sequence"/>
</dbReference>
<dbReference type="Pfam" id="PF00291">
    <property type="entry name" value="PALP"/>
    <property type="match status" value="1"/>
</dbReference>
<dbReference type="RefSeq" id="WP_129760182.1">
    <property type="nucleotide sequence ID" value="NZ_BAAAGF010000003.1"/>
</dbReference>
<evidence type="ECO:0000256" key="2">
    <source>
        <dbReference type="ARBA" id="ARBA00022898"/>
    </source>
</evidence>
<evidence type="ECO:0000313" key="5">
    <source>
        <dbReference type="Proteomes" id="UP001500736"/>
    </source>
</evidence>
<accession>A0ABN1JSY5</accession>
<reference evidence="4 5" key="1">
    <citation type="journal article" date="2019" name="Int. J. Syst. Evol. Microbiol.">
        <title>The Global Catalogue of Microorganisms (GCM) 10K type strain sequencing project: providing services to taxonomists for standard genome sequencing and annotation.</title>
        <authorList>
            <consortium name="The Broad Institute Genomics Platform"/>
            <consortium name="The Broad Institute Genome Sequencing Center for Infectious Disease"/>
            <person name="Wu L."/>
            <person name="Ma J."/>
        </authorList>
    </citation>
    <scope>NUCLEOTIDE SEQUENCE [LARGE SCALE GENOMIC DNA]</scope>
    <source>
        <strain evidence="4 5">JCM 15976</strain>
    </source>
</reference>
<dbReference type="PANTHER" id="PTHR10314">
    <property type="entry name" value="CYSTATHIONINE BETA-SYNTHASE"/>
    <property type="match status" value="1"/>
</dbReference>
<dbReference type="EMBL" id="BAAAGF010000003">
    <property type="protein sequence ID" value="GAA0745964.1"/>
    <property type="molecule type" value="Genomic_DNA"/>
</dbReference>
<keyword evidence="2" id="KW-0663">Pyridoxal phosphate</keyword>
<dbReference type="InterPro" id="IPR001926">
    <property type="entry name" value="TrpB-like_PALP"/>
</dbReference>
<gene>
    <name evidence="4" type="ORF">GCM10009431_21710</name>
</gene>
<protein>
    <submittedName>
        <fullName evidence="4">Cysteine synthase family protein</fullName>
    </submittedName>
</protein>